<evidence type="ECO:0000256" key="6">
    <source>
        <dbReference type="ARBA" id="ARBA00023002"/>
    </source>
</evidence>
<dbReference type="InterPro" id="IPR050364">
    <property type="entry name" value="Cytochrome_P450_fung"/>
</dbReference>
<dbReference type="PRINTS" id="PR00463">
    <property type="entry name" value="EP450I"/>
</dbReference>
<comment type="similarity">
    <text evidence="3 10">Belongs to the cytochrome P450 family.</text>
</comment>
<keyword evidence="6 10" id="KW-0560">Oxidoreductase</keyword>
<proteinExistence type="inferred from homology"/>
<dbReference type="PANTHER" id="PTHR46300">
    <property type="entry name" value="P450, PUTATIVE (EUROFUNG)-RELATED-RELATED"/>
    <property type="match status" value="1"/>
</dbReference>
<evidence type="ECO:0000256" key="2">
    <source>
        <dbReference type="ARBA" id="ARBA00005179"/>
    </source>
</evidence>
<evidence type="ECO:0000256" key="8">
    <source>
        <dbReference type="ARBA" id="ARBA00023033"/>
    </source>
</evidence>
<dbReference type="Pfam" id="PF00067">
    <property type="entry name" value="p450"/>
    <property type="match status" value="1"/>
</dbReference>
<reference evidence="11 12" key="1">
    <citation type="submission" date="2014-04" db="EMBL/GenBank/DDBJ databases">
        <authorList>
            <consortium name="DOE Joint Genome Institute"/>
            <person name="Kuo A."/>
            <person name="Zuccaro A."/>
            <person name="Kohler A."/>
            <person name="Nagy L.G."/>
            <person name="Floudas D."/>
            <person name="Copeland A."/>
            <person name="Barry K.W."/>
            <person name="Cichocki N."/>
            <person name="Veneault-Fourrey C."/>
            <person name="LaButti K."/>
            <person name="Lindquist E.A."/>
            <person name="Lipzen A."/>
            <person name="Lundell T."/>
            <person name="Morin E."/>
            <person name="Murat C."/>
            <person name="Sun H."/>
            <person name="Tunlid A."/>
            <person name="Henrissat B."/>
            <person name="Grigoriev I.V."/>
            <person name="Hibbett D.S."/>
            <person name="Martin F."/>
            <person name="Nordberg H.P."/>
            <person name="Cantor M.N."/>
            <person name="Hua S.X."/>
        </authorList>
    </citation>
    <scope>NUCLEOTIDE SEQUENCE [LARGE SCALE GENOMIC DNA]</scope>
    <source>
        <strain evidence="11 12">MAFF 305830</strain>
    </source>
</reference>
<name>A0A0C2X2V1_SERVB</name>
<evidence type="ECO:0000256" key="1">
    <source>
        <dbReference type="ARBA" id="ARBA00001971"/>
    </source>
</evidence>
<dbReference type="GO" id="GO:0005506">
    <property type="term" value="F:iron ion binding"/>
    <property type="evidence" value="ECO:0007669"/>
    <property type="project" value="InterPro"/>
</dbReference>
<dbReference type="PANTHER" id="PTHR46300:SF7">
    <property type="entry name" value="P450, PUTATIVE (EUROFUNG)-RELATED"/>
    <property type="match status" value="1"/>
</dbReference>
<evidence type="ECO:0000256" key="9">
    <source>
        <dbReference type="PIRSR" id="PIRSR602401-1"/>
    </source>
</evidence>
<evidence type="ECO:0000313" key="11">
    <source>
        <dbReference type="EMBL" id="KIM23782.1"/>
    </source>
</evidence>
<evidence type="ECO:0008006" key="13">
    <source>
        <dbReference type="Google" id="ProtNLM"/>
    </source>
</evidence>
<evidence type="ECO:0000256" key="4">
    <source>
        <dbReference type="ARBA" id="ARBA00022617"/>
    </source>
</evidence>
<protein>
    <recommendedName>
        <fullName evidence="13">Cytochrome P450</fullName>
    </recommendedName>
</protein>
<dbReference type="EMBL" id="KN824332">
    <property type="protein sequence ID" value="KIM23782.1"/>
    <property type="molecule type" value="Genomic_DNA"/>
</dbReference>
<gene>
    <name evidence="11" type="ORF">M408DRAFT_250244</name>
</gene>
<accession>A0A0C2X2V1</accession>
<dbReference type="InterPro" id="IPR036396">
    <property type="entry name" value="Cyt_P450_sf"/>
</dbReference>
<organism evidence="11 12">
    <name type="scientific">Serendipita vermifera MAFF 305830</name>
    <dbReference type="NCBI Taxonomy" id="933852"/>
    <lineage>
        <taxon>Eukaryota</taxon>
        <taxon>Fungi</taxon>
        <taxon>Dikarya</taxon>
        <taxon>Basidiomycota</taxon>
        <taxon>Agaricomycotina</taxon>
        <taxon>Agaricomycetes</taxon>
        <taxon>Sebacinales</taxon>
        <taxon>Serendipitaceae</taxon>
        <taxon>Serendipita</taxon>
    </lineage>
</organism>
<keyword evidence="8 10" id="KW-0503">Monooxygenase</keyword>
<comment type="pathway">
    <text evidence="2">Secondary metabolite biosynthesis.</text>
</comment>
<keyword evidence="4 9" id="KW-0349">Heme</keyword>
<feature type="binding site" description="axial binding residue" evidence="9">
    <location>
        <position position="445"/>
    </location>
    <ligand>
        <name>heme</name>
        <dbReference type="ChEBI" id="CHEBI:30413"/>
    </ligand>
    <ligandPart>
        <name>Fe</name>
        <dbReference type="ChEBI" id="CHEBI:18248"/>
    </ligandPart>
</feature>
<keyword evidence="12" id="KW-1185">Reference proteome</keyword>
<evidence type="ECO:0000256" key="10">
    <source>
        <dbReference type="RuleBase" id="RU000461"/>
    </source>
</evidence>
<comment type="cofactor">
    <cofactor evidence="1 9">
        <name>heme</name>
        <dbReference type="ChEBI" id="CHEBI:30413"/>
    </cofactor>
</comment>
<evidence type="ECO:0000256" key="7">
    <source>
        <dbReference type="ARBA" id="ARBA00023004"/>
    </source>
</evidence>
<sequence>MDHYLDVLAHSNDSQVKFTLTVALVVAIYGFVRAFKSPSQASAARSPPGPPQQFLLGNLRQFPQNFFYKRFWEWKGPYGDIVSVNLPGVPMVVLGSYEVAHDYLDKRPNATSGRYAQYMLRKVMGWHWGTTFQQPGPHHSIQRKLLRRGIGPQGIASHNTKIEDNANKLMLALEGFEGNPYELVLHCTGQLIIEVTYGTEILKTMAKELSSWNHEALDLLSSSFTTFWLVDIFHFLRFVPSWIPGAKFKRIGVRSTWLANHIREVPFAQVKELYKSGKYDHSLATDLLEEFTSENDIKDALGTLYSAGADSTTSAIIAFFHAMLLFPEVAQKIYDEIVTVTDGIRTPRVEDRQKMPFTEAVWKETFRWNPFLPLGMPHIANQDEIVNGYVVKAGTAIHANNWAMMMDPKVWGDPERFRPERFLEPGSQSLPNPLVATFGYGMRVCPGMYLADRTGFHVAASLVALYDLVPLKGQSRPDPASVVYTDAAFRLPIGFECCFLPRSQELLKTIRLAA</sequence>
<dbReference type="GO" id="GO:0004497">
    <property type="term" value="F:monooxygenase activity"/>
    <property type="evidence" value="ECO:0007669"/>
    <property type="project" value="UniProtKB-KW"/>
</dbReference>
<dbReference type="STRING" id="933852.A0A0C2X2V1"/>
<evidence type="ECO:0000256" key="5">
    <source>
        <dbReference type="ARBA" id="ARBA00022723"/>
    </source>
</evidence>
<dbReference type="Proteomes" id="UP000054097">
    <property type="component" value="Unassembled WGS sequence"/>
</dbReference>
<keyword evidence="7 9" id="KW-0408">Iron</keyword>
<evidence type="ECO:0000256" key="3">
    <source>
        <dbReference type="ARBA" id="ARBA00010617"/>
    </source>
</evidence>
<keyword evidence="5 9" id="KW-0479">Metal-binding</keyword>
<dbReference type="GO" id="GO:0020037">
    <property type="term" value="F:heme binding"/>
    <property type="evidence" value="ECO:0007669"/>
    <property type="project" value="InterPro"/>
</dbReference>
<reference evidence="12" key="2">
    <citation type="submission" date="2015-01" db="EMBL/GenBank/DDBJ databases">
        <title>Evolutionary Origins and Diversification of the Mycorrhizal Mutualists.</title>
        <authorList>
            <consortium name="DOE Joint Genome Institute"/>
            <consortium name="Mycorrhizal Genomics Consortium"/>
            <person name="Kohler A."/>
            <person name="Kuo A."/>
            <person name="Nagy L.G."/>
            <person name="Floudas D."/>
            <person name="Copeland A."/>
            <person name="Barry K.W."/>
            <person name="Cichocki N."/>
            <person name="Veneault-Fourrey C."/>
            <person name="LaButti K."/>
            <person name="Lindquist E.A."/>
            <person name="Lipzen A."/>
            <person name="Lundell T."/>
            <person name="Morin E."/>
            <person name="Murat C."/>
            <person name="Riley R."/>
            <person name="Ohm R."/>
            <person name="Sun H."/>
            <person name="Tunlid A."/>
            <person name="Henrissat B."/>
            <person name="Grigoriev I.V."/>
            <person name="Hibbett D.S."/>
            <person name="Martin F."/>
        </authorList>
    </citation>
    <scope>NUCLEOTIDE SEQUENCE [LARGE SCALE GENOMIC DNA]</scope>
    <source>
        <strain evidence="12">MAFF 305830</strain>
    </source>
</reference>
<dbReference type="GO" id="GO:0016705">
    <property type="term" value="F:oxidoreductase activity, acting on paired donors, with incorporation or reduction of molecular oxygen"/>
    <property type="evidence" value="ECO:0007669"/>
    <property type="project" value="InterPro"/>
</dbReference>
<dbReference type="PROSITE" id="PS00086">
    <property type="entry name" value="CYTOCHROME_P450"/>
    <property type="match status" value="1"/>
</dbReference>
<evidence type="ECO:0000313" key="12">
    <source>
        <dbReference type="Proteomes" id="UP000054097"/>
    </source>
</evidence>
<dbReference type="InterPro" id="IPR017972">
    <property type="entry name" value="Cyt_P450_CS"/>
</dbReference>
<dbReference type="InterPro" id="IPR002401">
    <property type="entry name" value="Cyt_P450_E_grp-I"/>
</dbReference>
<dbReference type="OrthoDB" id="2789670at2759"/>
<dbReference type="Gene3D" id="1.10.630.10">
    <property type="entry name" value="Cytochrome P450"/>
    <property type="match status" value="1"/>
</dbReference>
<dbReference type="InterPro" id="IPR001128">
    <property type="entry name" value="Cyt_P450"/>
</dbReference>
<dbReference type="HOGENOM" id="CLU_001570_2_3_1"/>
<dbReference type="SUPFAM" id="SSF48264">
    <property type="entry name" value="Cytochrome P450"/>
    <property type="match status" value="1"/>
</dbReference>
<dbReference type="AlphaFoldDB" id="A0A0C2X2V1"/>